<dbReference type="EMBL" id="BMRP01000034">
    <property type="protein sequence ID" value="GGU89462.1"/>
    <property type="molecule type" value="Genomic_DNA"/>
</dbReference>
<dbReference type="Pfam" id="PF03161">
    <property type="entry name" value="LAGLIDADG_2"/>
    <property type="match status" value="1"/>
</dbReference>
<dbReference type="InterPro" id="IPR027434">
    <property type="entry name" value="Homing_endonucl"/>
</dbReference>
<accession>A0ABQ2VJ11</accession>
<proteinExistence type="predicted"/>
<dbReference type="InterPro" id="IPR004860">
    <property type="entry name" value="LAGLIDADG_dom"/>
</dbReference>
<dbReference type="SUPFAM" id="SSF55608">
    <property type="entry name" value="Homing endonucleases"/>
    <property type="match status" value="1"/>
</dbReference>
<dbReference type="Gene3D" id="3.10.28.10">
    <property type="entry name" value="Homing endonucleases"/>
    <property type="match status" value="2"/>
</dbReference>
<feature type="domain" description="Homing endonuclease LAGLIDADG" evidence="1">
    <location>
        <begin position="70"/>
        <end position="239"/>
    </location>
</feature>
<organism evidence="2 3">
    <name type="scientific">Streptomyces albospinus</name>
    <dbReference type="NCBI Taxonomy" id="285515"/>
    <lineage>
        <taxon>Bacteria</taxon>
        <taxon>Bacillati</taxon>
        <taxon>Actinomycetota</taxon>
        <taxon>Actinomycetes</taxon>
        <taxon>Kitasatosporales</taxon>
        <taxon>Streptomycetaceae</taxon>
        <taxon>Streptomyces</taxon>
    </lineage>
</organism>
<reference evidence="3" key="1">
    <citation type="journal article" date="2019" name="Int. J. Syst. Evol. Microbiol.">
        <title>The Global Catalogue of Microorganisms (GCM) 10K type strain sequencing project: providing services to taxonomists for standard genome sequencing and annotation.</title>
        <authorList>
            <consortium name="The Broad Institute Genomics Platform"/>
            <consortium name="The Broad Institute Genome Sequencing Center for Infectious Disease"/>
            <person name="Wu L."/>
            <person name="Ma J."/>
        </authorList>
    </citation>
    <scope>NUCLEOTIDE SEQUENCE [LARGE SCALE GENOMIC DNA]</scope>
    <source>
        <strain evidence="3">JCM 3399</strain>
    </source>
</reference>
<protein>
    <recommendedName>
        <fullName evidence="1">Homing endonuclease LAGLIDADG domain-containing protein</fullName>
    </recommendedName>
</protein>
<gene>
    <name evidence="2" type="ORF">GCM10010211_65040</name>
</gene>
<dbReference type="Proteomes" id="UP000654471">
    <property type="component" value="Unassembled WGS sequence"/>
</dbReference>
<name>A0ABQ2VJ11_9ACTN</name>
<evidence type="ECO:0000259" key="1">
    <source>
        <dbReference type="Pfam" id="PF03161"/>
    </source>
</evidence>
<comment type="caution">
    <text evidence="2">The sequence shown here is derived from an EMBL/GenBank/DDBJ whole genome shotgun (WGS) entry which is preliminary data.</text>
</comment>
<evidence type="ECO:0000313" key="2">
    <source>
        <dbReference type="EMBL" id="GGU89462.1"/>
    </source>
</evidence>
<keyword evidence="3" id="KW-1185">Reference proteome</keyword>
<sequence length="281" mass="32135">MYVLPYGQMSLWGKLIAPNGEFLLNFISIDQTQNISNIENLTVLSGIVSFKQTRIRAIKRIGPHNINLLSILIGSLLGDASAEKHGNGTRIAFYQEDSHSAYLLWFHHYLAELGYCNGTIPKLVKRLGLKGKSRTIIRFKTFTYSSFNWIHEGFYINNIKRVPDFIEIYLNPMALAVWIMDDGAKVSAGLKLCTNSFSYSDVEKLASILRNKYELKTSIIKTGRLDQYNIYIGKSSMQLLFDIIKPYLHKSMYYKFGQIVTFGLTFASSKRKAKKLIKHYS</sequence>
<evidence type="ECO:0000313" key="3">
    <source>
        <dbReference type="Proteomes" id="UP000654471"/>
    </source>
</evidence>